<feature type="transmembrane region" description="Helical" evidence="1">
    <location>
        <begin position="82"/>
        <end position="103"/>
    </location>
</feature>
<feature type="transmembrane region" description="Helical" evidence="1">
    <location>
        <begin position="58"/>
        <end position="76"/>
    </location>
</feature>
<proteinExistence type="predicted"/>
<evidence type="ECO:0000313" key="2">
    <source>
        <dbReference type="EMBL" id="TYR94311.1"/>
    </source>
</evidence>
<keyword evidence="1" id="KW-1133">Transmembrane helix</keyword>
<gene>
    <name evidence="2" type="ORF">FZC84_22695</name>
</gene>
<sequence>MRRDAVVVQSVRHTLVNAVMSADSRIATAAAAAVVILILVNAAMNVEKQIAVAAGRVIHTLASAAGLVMIIHAGAVQGAIRIHVSAVTIAASRIGIVVVKYSGRDVSWFKRARWVHEL</sequence>
<dbReference type="RefSeq" id="WP_187444531.1">
    <property type="nucleotide sequence ID" value="NZ_VTEG01000040.1"/>
</dbReference>
<comment type="caution">
    <text evidence="2">The sequence shown here is derived from an EMBL/GenBank/DDBJ whole genome shotgun (WGS) entry which is preliminary data.</text>
</comment>
<dbReference type="Proteomes" id="UP000325182">
    <property type="component" value="Unassembled WGS sequence"/>
</dbReference>
<feature type="transmembrane region" description="Helical" evidence="1">
    <location>
        <begin position="26"/>
        <end position="46"/>
    </location>
</feature>
<evidence type="ECO:0000313" key="3">
    <source>
        <dbReference type="Proteomes" id="UP000325182"/>
    </source>
</evidence>
<organism evidence="2 3">
    <name type="scientific">Rossellomorea vietnamensis</name>
    <dbReference type="NCBI Taxonomy" id="218284"/>
    <lineage>
        <taxon>Bacteria</taxon>
        <taxon>Bacillati</taxon>
        <taxon>Bacillota</taxon>
        <taxon>Bacilli</taxon>
        <taxon>Bacillales</taxon>
        <taxon>Bacillaceae</taxon>
        <taxon>Rossellomorea</taxon>
    </lineage>
</organism>
<name>A0A5D4LY50_9BACI</name>
<dbReference type="AlphaFoldDB" id="A0A5D4LY50"/>
<protein>
    <submittedName>
        <fullName evidence="2">Uncharacterized protein</fullName>
    </submittedName>
</protein>
<accession>A0A5D4LY50</accession>
<keyword evidence="1" id="KW-0472">Membrane</keyword>
<evidence type="ECO:0000256" key="1">
    <source>
        <dbReference type="SAM" id="Phobius"/>
    </source>
</evidence>
<dbReference type="EMBL" id="VTEG01000040">
    <property type="protein sequence ID" value="TYR94311.1"/>
    <property type="molecule type" value="Genomic_DNA"/>
</dbReference>
<keyword evidence="1" id="KW-0812">Transmembrane</keyword>
<reference evidence="2 3" key="1">
    <citation type="submission" date="2019-08" db="EMBL/GenBank/DDBJ databases">
        <title>Bacillus genomes from the desert of Cuatro Cienegas, Coahuila.</title>
        <authorList>
            <person name="Olmedo-Alvarez G."/>
        </authorList>
    </citation>
    <scope>NUCLEOTIDE SEQUENCE [LARGE SCALE GENOMIC DNA]</scope>
    <source>
        <strain evidence="2 3">CH128b_4D</strain>
    </source>
</reference>